<dbReference type="InterPro" id="IPR033121">
    <property type="entry name" value="PEPTIDASE_A1"/>
</dbReference>
<dbReference type="Pfam" id="PF00026">
    <property type="entry name" value="Asp"/>
    <property type="match status" value="1"/>
</dbReference>
<comment type="similarity">
    <text evidence="1">Belongs to the peptidase A1 family.</text>
</comment>
<dbReference type="Gene3D" id="1.10.225.10">
    <property type="entry name" value="Saposin-like"/>
    <property type="match status" value="1"/>
</dbReference>
<gene>
    <name evidence="5" type="ordered locus">At4g04460</name>
</gene>
<feature type="domain" description="Saposin B-type" evidence="3">
    <location>
        <begin position="1"/>
        <end position="39"/>
    </location>
</feature>
<dbReference type="MEROPS" id="A01.A03"/>
<dbReference type="PANTHER" id="PTHR47966:SF38">
    <property type="entry name" value="ASPARTIC PROTEINASE A3"/>
    <property type="match status" value="1"/>
</dbReference>
<dbReference type="InterPro" id="IPR001461">
    <property type="entry name" value="Aspartic_peptidase_A1"/>
</dbReference>
<dbReference type="InterPro" id="IPR008139">
    <property type="entry name" value="SaposinB_dom"/>
</dbReference>
<dbReference type="PROSITE" id="PS51767">
    <property type="entry name" value="PEPTIDASE_A1"/>
    <property type="match status" value="1"/>
</dbReference>
<dbReference type="GO" id="GO:0006508">
    <property type="term" value="P:proteolysis"/>
    <property type="evidence" value="ECO:0007669"/>
    <property type="project" value="UniProtKB-KW"/>
</dbReference>
<protein>
    <submittedName>
        <fullName evidence="5">Putative aspartic protease</fullName>
    </submittedName>
</protein>
<sequence>MCSACEMAAVWMESELTQNQTQERILAYAAELCDHIPTQNQQSAVDCGRVSSMPIVTFSIGGRSFDLTPQDYIFKIGEGVESQCTSGFTAMDIAPPRGPLWILGDIFMGPYHTVFDYGKGRVGFAKAA</sequence>
<keyword evidence="5" id="KW-0645">Protease</keyword>
<dbReference type="GO" id="GO:0006629">
    <property type="term" value="P:lipid metabolic process"/>
    <property type="evidence" value="ECO:0007669"/>
    <property type="project" value="InterPro"/>
</dbReference>
<dbReference type="ExpressionAtlas" id="Q56YZ1">
    <property type="expression patterns" value="baseline and differential"/>
</dbReference>
<evidence type="ECO:0000313" key="5">
    <source>
        <dbReference type="EMBL" id="BAD95255.1"/>
    </source>
</evidence>
<dbReference type="FunFam" id="2.40.70.10:FF:000044">
    <property type="entry name" value="Lysosomal aspartic protease"/>
    <property type="match status" value="1"/>
</dbReference>
<dbReference type="GO" id="GO:0004190">
    <property type="term" value="F:aspartic-type endopeptidase activity"/>
    <property type="evidence" value="ECO:0007669"/>
    <property type="project" value="InterPro"/>
</dbReference>
<proteinExistence type="evidence at transcript level"/>
<name>Q56YZ1_ARATH</name>
<dbReference type="AlphaFoldDB" id="Q56YZ1"/>
<keyword evidence="2" id="KW-1015">Disulfide bond</keyword>
<dbReference type="InterPro" id="IPR021109">
    <property type="entry name" value="Peptidase_aspartic_dom_sf"/>
</dbReference>
<evidence type="ECO:0000259" key="3">
    <source>
        <dbReference type="PROSITE" id="PS50015"/>
    </source>
</evidence>
<dbReference type="PROSITE" id="PS50015">
    <property type="entry name" value="SAP_B"/>
    <property type="match status" value="1"/>
</dbReference>
<keyword evidence="5" id="KW-0378">Hydrolase</keyword>
<evidence type="ECO:0000256" key="1">
    <source>
        <dbReference type="ARBA" id="ARBA00007447"/>
    </source>
</evidence>
<evidence type="ECO:0000256" key="2">
    <source>
        <dbReference type="ARBA" id="ARBA00023157"/>
    </source>
</evidence>
<accession>Q56YZ1</accession>
<dbReference type="Gene3D" id="2.40.70.10">
    <property type="entry name" value="Acid Proteases"/>
    <property type="match status" value="1"/>
</dbReference>
<dbReference type="SUPFAM" id="SSF50630">
    <property type="entry name" value="Acid proteases"/>
    <property type="match status" value="1"/>
</dbReference>
<evidence type="ECO:0000259" key="4">
    <source>
        <dbReference type="PROSITE" id="PS51767"/>
    </source>
</evidence>
<organism evidence="5">
    <name type="scientific">Arabidopsis thaliana</name>
    <name type="common">Mouse-ear cress</name>
    <dbReference type="NCBI Taxonomy" id="3702"/>
    <lineage>
        <taxon>Eukaryota</taxon>
        <taxon>Viridiplantae</taxon>
        <taxon>Streptophyta</taxon>
        <taxon>Embryophyta</taxon>
        <taxon>Tracheophyta</taxon>
        <taxon>Spermatophyta</taxon>
        <taxon>Magnoliopsida</taxon>
        <taxon>eudicotyledons</taxon>
        <taxon>Gunneridae</taxon>
        <taxon>Pentapetalae</taxon>
        <taxon>rosids</taxon>
        <taxon>malvids</taxon>
        <taxon>Brassicales</taxon>
        <taxon>Brassicaceae</taxon>
        <taxon>Camelineae</taxon>
        <taxon>Arabidopsis</taxon>
    </lineage>
</organism>
<dbReference type="TAIR" id="AT4G04460"/>
<reference evidence="5" key="1">
    <citation type="submission" date="2005-03" db="EMBL/GenBank/DDBJ databases">
        <title>Large-scale analysis of RIKEN Arabidopsis full-length (RAFL) cDNAs.</title>
        <authorList>
            <person name="Totoki Y."/>
            <person name="Seki M."/>
            <person name="Ishida J."/>
            <person name="Nakajima M."/>
            <person name="Enju A."/>
            <person name="Kamiya A."/>
            <person name="Narusaka M."/>
            <person name="Shin-i T."/>
            <person name="Nakagawa M."/>
            <person name="Sakamoto N."/>
            <person name="Oishi K."/>
            <person name="Kohara Y."/>
            <person name="Kobayashi M."/>
            <person name="Toyoda A."/>
            <person name="Sakaki Y."/>
            <person name="Sakurai T."/>
            <person name="Iida K."/>
            <person name="Akiyama K."/>
            <person name="Satou M."/>
            <person name="Toyoda T."/>
            <person name="Konagaya A."/>
            <person name="Carninci P."/>
            <person name="Kawai J."/>
            <person name="Hayashizaki Y."/>
            <person name="Shinozaki K."/>
        </authorList>
    </citation>
    <scope>NUCLEOTIDE SEQUENCE</scope>
</reference>
<dbReference type="PANTHER" id="PTHR47966">
    <property type="entry name" value="BETA-SITE APP-CLEAVING ENZYME, ISOFORM A-RELATED"/>
    <property type="match status" value="1"/>
</dbReference>
<feature type="domain" description="Peptidase A1" evidence="4">
    <location>
        <begin position="1"/>
        <end position="125"/>
    </location>
</feature>
<dbReference type="EMBL" id="AK221179">
    <property type="protein sequence ID" value="BAD95255.1"/>
    <property type="molecule type" value="mRNA"/>
</dbReference>